<dbReference type="Proteomes" id="UP000054144">
    <property type="component" value="Unassembled WGS sequence"/>
</dbReference>
<dbReference type="SUPFAM" id="SSF48371">
    <property type="entry name" value="ARM repeat"/>
    <property type="match status" value="2"/>
</dbReference>
<dbReference type="InterPro" id="IPR011993">
    <property type="entry name" value="PH-like_dom_sf"/>
</dbReference>
<dbReference type="PROSITE" id="PS00509">
    <property type="entry name" value="RAS_GTPASE_ACTIV_1"/>
    <property type="match status" value="1"/>
</dbReference>
<name>A0A0D7ALJ8_9AGAR</name>
<dbReference type="InterPro" id="IPR036865">
    <property type="entry name" value="CRAL-TRIO_dom_sf"/>
</dbReference>
<organism evidence="5 6">
    <name type="scientific">Fistulina hepatica ATCC 64428</name>
    <dbReference type="NCBI Taxonomy" id="1128425"/>
    <lineage>
        <taxon>Eukaryota</taxon>
        <taxon>Fungi</taxon>
        <taxon>Dikarya</taxon>
        <taxon>Basidiomycota</taxon>
        <taxon>Agaricomycotina</taxon>
        <taxon>Agaricomycetes</taxon>
        <taxon>Agaricomycetidae</taxon>
        <taxon>Agaricales</taxon>
        <taxon>Fistulinaceae</taxon>
        <taxon>Fistulina</taxon>
    </lineage>
</organism>
<reference evidence="5 6" key="1">
    <citation type="journal article" date="2015" name="Fungal Genet. Biol.">
        <title>Evolution of novel wood decay mechanisms in Agaricales revealed by the genome sequences of Fistulina hepatica and Cylindrobasidium torrendii.</title>
        <authorList>
            <person name="Floudas D."/>
            <person name="Held B.W."/>
            <person name="Riley R."/>
            <person name="Nagy L.G."/>
            <person name="Koehler G."/>
            <person name="Ransdell A.S."/>
            <person name="Younus H."/>
            <person name="Chow J."/>
            <person name="Chiniquy J."/>
            <person name="Lipzen A."/>
            <person name="Tritt A."/>
            <person name="Sun H."/>
            <person name="Haridas S."/>
            <person name="LaButti K."/>
            <person name="Ohm R.A."/>
            <person name="Kues U."/>
            <person name="Blanchette R.A."/>
            <person name="Grigoriev I.V."/>
            <person name="Minto R.E."/>
            <person name="Hibbett D.S."/>
        </authorList>
    </citation>
    <scope>NUCLEOTIDE SEQUENCE [LARGE SCALE GENOMIC DNA]</scope>
    <source>
        <strain evidence="5 6">ATCC 64428</strain>
    </source>
</reference>
<evidence type="ECO:0000256" key="1">
    <source>
        <dbReference type="ARBA" id="ARBA00022468"/>
    </source>
</evidence>
<dbReference type="Gene3D" id="2.30.29.30">
    <property type="entry name" value="Pleckstrin-homology domain (PH domain)/Phosphotyrosine-binding domain (PTB)"/>
    <property type="match status" value="1"/>
</dbReference>
<dbReference type="PROSITE" id="PS50018">
    <property type="entry name" value="RAS_GTPASE_ACTIV_2"/>
    <property type="match status" value="1"/>
</dbReference>
<keyword evidence="2" id="KW-0597">Phosphoprotein</keyword>
<feature type="region of interest" description="Disordered" evidence="3">
    <location>
        <begin position="141"/>
        <end position="181"/>
    </location>
</feature>
<evidence type="ECO:0000313" key="5">
    <source>
        <dbReference type="EMBL" id="KIY51663.1"/>
    </source>
</evidence>
<feature type="compositionally biased region" description="Low complexity" evidence="3">
    <location>
        <begin position="160"/>
        <end position="181"/>
    </location>
</feature>
<keyword evidence="6" id="KW-1185">Reference proteome</keyword>
<dbReference type="SUPFAM" id="SSF48350">
    <property type="entry name" value="GTPase activation domain, GAP"/>
    <property type="match status" value="1"/>
</dbReference>
<dbReference type="SMART" id="SM00323">
    <property type="entry name" value="RasGAP"/>
    <property type="match status" value="1"/>
</dbReference>
<dbReference type="InterPro" id="IPR016024">
    <property type="entry name" value="ARM-type_fold"/>
</dbReference>
<feature type="compositionally biased region" description="Basic and acidic residues" evidence="3">
    <location>
        <begin position="265"/>
        <end position="281"/>
    </location>
</feature>
<dbReference type="PANTHER" id="PTHR10194:SF142">
    <property type="entry name" value="NEUROFIBROMIN"/>
    <property type="match status" value="1"/>
</dbReference>
<dbReference type="PANTHER" id="PTHR10194">
    <property type="entry name" value="RAS GTPASE-ACTIVATING PROTEINS"/>
    <property type="match status" value="1"/>
</dbReference>
<dbReference type="InterPro" id="IPR039360">
    <property type="entry name" value="Ras_GTPase"/>
</dbReference>
<dbReference type="Pfam" id="PF00616">
    <property type="entry name" value="RasGAP"/>
    <property type="match status" value="1"/>
</dbReference>
<dbReference type="EMBL" id="KN881649">
    <property type="protein sequence ID" value="KIY51663.1"/>
    <property type="molecule type" value="Genomic_DNA"/>
</dbReference>
<dbReference type="Gene3D" id="3.40.525.10">
    <property type="entry name" value="CRAL-TRIO lipid binding domain"/>
    <property type="match status" value="1"/>
</dbReference>
<dbReference type="InterPro" id="IPR008936">
    <property type="entry name" value="Rho_GTPase_activation_prot"/>
</dbReference>
<gene>
    <name evidence="5" type="ORF">FISHEDRAFT_36865</name>
</gene>
<evidence type="ECO:0000256" key="3">
    <source>
        <dbReference type="SAM" id="MobiDB-lite"/>
    </source>
</evidence>
<dbReference type="InterPro" id="IPR023152">
    <property type="entry name" value="RasGAP_CS"/>
</dbReference>
<evidence type="ECO:0000313" key="6">
    <source>
        <dbReference type="Proteomes" id="UP000054144"/>
    </source>
</evidence>
<evidence type="ECO:0000256" key="2">
    <source>
        <dbReference type="ARBA" id="ARBA00022553"/>
    </source>
</evidence>
<evidence type="ECO:0000259" key="4">
    <source>
        <dbReference type="PROSITE" id="PS50018"/>
    </source>
</evidence>
<sequence>MSYRRGSASAVGTGRVSASQQLQSVGVSTGPQYRIILALVNRLKSHLPCNSGVSLSTLEEDAAVGQVIEALADFAYDSPNNVLFHLATLLEPLTPSTSTVQSIEDLQSELFILKIIAVVLAVRADARVHGASEALSDDAASCATETSGASGNGKDGAIPAATGTHAPTTASATHASGSASPTLSPINDNCVKYVLANLVLVLKQCAQHDTPLMASSPSSDILFRDFVAIDVPRIITPELARIAPTEQRGSSAALRNKLSMTSDISADHSDPAPRNSTDTDRVQSYLRTHHTLLESPAGVRRHVTHIIGEIIYHLSVSNWTPVFHRLRGRIHYLANNAPGSSYSSVSGGGSDAIVDLHLLYYCALDRTRLVQVLNELSSLLVSMQFQHQQALAAPLRVAIWNWIRRFPEEFNDTIRMRAGKLEGAPERVFDALYSTYSKQAPTELDADLAPERVVWPVLVVLCCITADRLSAELDDLTSRATDARFFEEMLKHASSSSRFFEVGLVCFMDICRAATYVDLTKREVPIRLLAYDIAHEIKHALIPSPTRKPFWESKIEIDVSTYAEALVMIFRYIPEEAVELFELFLEPERSDAVKLCAVRAFLTLVEEAPRIPTQRPLDILEDALAVRFGSIIMTTLLRTPEVDRYGNLKFPSVRPRFKRTTTTALPDSETLTLGILSLWRNDPVLFYKAVRGTEPIYANAINVDEWLKSCNAIWEAPVNLMVKLSIGATFKVVTERIFLMEPDDPWLPAAVPYVKKVVPAVGVGFAMSLLGLRMDEPTQRMWMGFAHIVLQLYAYVTDVSHHVNDLQLDRARVPAFAMLEMAFLVGLSASDSSISHIASKGLRALAHLERQLDQREQERLQQDIIYEQLGDPNVVIFGRIGHQKRIRKLIRLIARPCALHIAVWEECYWRWRELSESIVEAYSTAGHDPAQLDMLLKDKRFQWKTLSLFLAAMGGACVGDNGSLDPNSFSEFKMLMPDVLMPDKLRVLQDPGPLVQQFIVDLSEMLLSEDVLFRDAARDALGADLNPRLYSMLLRHLDSVVQEIISTRKAGEVGETLPIFLDQFIAVLKLLVESMSKSDFMAVDISSTVLSLGTLISRFGELMSPRVKMKFCSLCDSLWGRTDLRVMKKDNDARNMLVHLICDWFPDDNVRQLPHLNLACLRTIVKLLEHLPLRVPDTGGAGDNNAHVIARQFQRYLQMLLRCLDICQIDSPSADSVSEVGSIQHKMRISQREAELRELVMAGLAHLVSSNTENGFKQCLSLAYSEDVRKRTIFAHVFARVISEGTKFDADDIAVTSNRHTKLSEIMKNSDMALALAMCEVCPPGEVETVVNVLMDLFNTRSSLVALLKMMIDREIARTPSEAALFRSNSTCSRFLSAFARRYGYSYLRDLIQSLVDVMVAMPPNTGYDLDPQRVTPQEAQANHASIEHVTAKFLDVLDASVSALPRIFNEICSHIAKSVMQIWPEAKFAALGAFIFLRFVSPAIVNPEVIDVEIPPEQKPAIRRGLMVIAKVVQNLANNIFFGKERHMMVLNPFLEQNIANVTKYLSELSKFVPRPDEDLDEPLPSMTDESDVVVMHRFFHKHADKIGKELLSVAKPTPEGKAASIQSKHAWDELCAWLVDLGPPLERPVASSLSSKEHPGYLDIMRRYANRSMESIRSKFVPLEAQKYPRAIFFSPLRELEIEGLDIELLMALFFKACEYWSRTLALPQYINREFEIVVDGTYFDTGDAPPLPWLKYCVELLPLDIRLRWKATHVVNPNIRTLQYMRKICNVAPGIDLLGDFNVYYCIQDLLDHLPISDPAPLSKSLRLEHEPVEYFDDVYIREHDVRSPVILGVGSSHIRITTMKAESISTTLAYKSVDIIPFNDVADVYNVSTGIESNEFIVRRRRHAVTNYFNSISRDLVVKAIRTQKSRMKDIQTSLSERFSRFANVPATLLHIGLLNCDVKDEGLRAAAYNLLGAVCVYLQYDKNPIVAPKAGFIPGEPRAFMLQFSKQTADFVPQMTLDFISEVCATIYSLKDIELQLNCLRYMQPWVKNLTSFCNPTSPYFERSGARLRDCIRSIAQLSISFPQISSTIQRCIWAELEKLDMIIVDVALDELVRVAADGGIGTSRCETIAAIIATFTSTHVRGKLLSRLRKVMSRGSPKIPNSLVDHPNWNEISSLIRLVLVAGYQSTQSSLNLVNVPEILHVSCLLAGIGPTLVRKSVYGIVINLLQGIYTSKLEQSSCPELAELVHSCTQKETLELFGLARAEQASEYSNFDHVSDAVQIDSHERLVVLMLHIMHVTSGSTGLLNVWRARWMSLVTSTAFQFSPVQMRCFTIIGQLGISEVDEDFFYQILVALRTALSHASEGDTMTVVSILRCMCRIIPAMQPQSRYHPLCFWLAIGLLQSSYLAFYSEAAWMLRVTLQAMDKSGVFKHEDMIQFLLNARSPLEEEACQLDHMLHISFDSSFSFSLAAVIFKGFRHGGLKDAAADVLRTLVRITVRRYEGDGNDVVDGTRDSVCAEALGYFIALIPVCTTQESYGNLLRDCHIDETLIPDASAYGVPQISPALLRIEDTTMALLASTFAATILTSAQGDDTESEMLYNFLADVAVMFPSTVAMVYDSLQERIKDTFSNSANPSIIRAVANIFRASQHDNASRVYAGSRGSASTLSTVEETANARGLSKIHESALEELGMHGLADMYKFLPANRDVGNKMIQWIPGLVRVILNA</sequence>
<feature type="domain" description="Ras-GAP" evidence="4">
    <location>
        <begin position="1326"/>
        <end position="1519"/>
    </location>
</feature>
<dbReference type="Gene3D" id="1.10.506.10">
    <property type="entry name" value="GTPase Activation - p120gap, domain 1"/>
    <property type="match status" value="2"/>
</dbReference>
<dbReference type="OrthoDB" id="28245at2759"/>
<feature type="region of interest" description="Disordered" evidence="3">
    <location>
        <begin position="262"/>
        <end position="281"/>
    </location>
</feature>
<accession>A0A0D7ALJ8</accession>
<proteinExistence type="predicted"/>
<protein>
    <recommendedName>
        <fullName evidence="4">Ras-GAP domain-containing protein</fullName>
    </recommendedName>
</protein>
<dbReference type="InterPro" id="IPR001936">
    <property type="entry name" value="RasGAP_dom"/>
</dbReference>
<dbReference type="GO" id="GO:0005096">
    <property type="term" value="F:GTPase activator activity"/>
    <property type="evidence" value="ECO:0007669"/>
    <property type="project" value="UniProtKB-KW"/>
</dbReference>
<keyword evidence="1" id="KW-0343">GTPase activation</keyword>